<protein>
    <submittedName>
        <fullName evidence="2">Uncharacterized protein</fullName>
    </submittedName>
</protein>
<keyword evidence="3" id="KW-1185">Reference proteome</keyword>
<evidence type="ECO:0000313" key="2">
    <source>
        <dbReference type="EMBL" id="QIK37324.1"/>
    </source>
</evidence>
<evidence type="ECO:0000313" key="3">
    <source>
        <dbReference type="Proteomes" id="UP000502699"/>
    </source>
</evidence>
<dbReference type="AlphaFoldDB" id="A0A6G7VBH4"/>
<reference evidence="3" key="1">
    <citation type="submission" date="2020-01" db="EMBL/GenBank/DDBJ databases">
        <title>Caldichromatium gen. nov., sp. nov., a thermophilic purple sulfur bacterium member of the family Chromatiaceae isolated from Nakabusa hot spring, Japan.</title>
        <authorList>
            <person name="Saini M.K."/>
            <person name="Hanada S."/>
            <person name="Tank M."/>
        </authorList>
    </citation>
    <scope>NUCLEOTIDE SEQUENCE [LARGE SCALE GENOMIC DNA]</scope>
    <source>
        <strain evidence="3">No.7</strain>
    </source>
</reference>
<dbReference type="RefSeq" id="WP_166270093.1">
    <property type="nucleotide sequence ID" value="NZ_CP048029.1"/>
</dbReference>
<proteinExistence type="predicted"/>
<name>A0A6G7VBH4_9GAMM</name>
<gene>
    <name evidence="2" type="ORF">GWK36_04195</name>
</gene>
<dbReference type="KEGG" id="cjap:GWK36_04195"/>
<sequence length="189" mass="20046">MSEPRFDILFDGALLPEADPMQVRTRLGAAFKLDAAGVERLFCGKAVIVKRDADAATAERYRQVFAEAGAVVRLRALGGEASPQPPAADTAEAARMQPGQANPSATPPRPEVPDFSTSADFDQLEEPPPVKAPALDLSHLSLVSGTDWDLSDCTPPPPTTPVPDTSHLRLADSEPSPPEDDPTSDTLKP</sequence>
<feature type="region of interest" description="Disordered" evidence="1">
    <location>
        <begin position="80"/>
        <end position="189"/>
    </location>
</feature>
<organism evidence="2 3">
    <name type="scientific">Caldichromatium japonicum</name>
    <dbReference type="NCBI Taxonomy" id="2699430"/>
    <lineage>
        <taxon>Bacteria</taxon>
        <taxon>Pseudomonadati</taxon>
        <taxon>Pseudomonadota</taxon>
        <taxon>Gammaproteobacteria</taxon>
        <taxon>Chromatiales</taxon>
        <taxon>Chromatiaceae</taxon>
        <taxon>Caldichromatium</taxon>
    </lineage>
</organism>
<dbReference type="Proteomes" id="UP000502699">
    <property type="component" value="Chromosome"/>
</dbReference>
<accession>A0A6G7VBH4</accession>
<dbReference type="EMBL" id="CP048029">
    <property type="protein sequence ID" value="QIK37324.1"/>
    <property type="molecule type" value="Genomic_DNA"/>
</dbReference>
<evidence type="ECO:0000256" key="1">
    <source>
        <dbReference type="SAM" id="MobiDB-lite"/>
    </source>
</evidence>